<dbReference type="SUPFAM" id="SSF52833">
    <property type="entry name" value="Thioredoxin-like"/>
    <property type="match status" value="1"/>
</dbReference>
<dbReference type="CDD" id="cd02966">
    <property type="entry name" value="TlpA_like_family"/>
    <property type="match status" value="1"/>
</dbReference>
<dbReference type="AlphaFoldDB" id="A0A6N9ZHL6"/>
<dbReference type="Pfam" id="PF00578">
    <property type="entry name" value="AhpC-TSA"/>
    <property type="match status" value="1"/>
</dbReference>
<dbReference type="EMBL" id="WUEP01000013">
    <property type="protein sequence ID" value="NEH92923.1"/>
    <property type="molecule type" value="Genomic_DNA"/>
</dbReference>
<dbReference type="GO" id="GO:0016209">
    <property type="term" value="F:antioxidant activity"/>
    <property type="evidence" value="ECO:0007669"/>
    <property type="project" value="InterPro"/>
</dbReference>
<dbReference type="InterPro" id="IPR036249">
    <property type="entry name" value="Thioredoxin-like_sf"/>
</dbReference>
<reference evidence="2 3" key="1">
    <citation type="submission" date="2019-12" db="EMBL/GenBank/DDBJ databases">
        <title>Rhizobium genotypes associated with high levels of biological nitrogen fixation by grain legumes in a temperate-maritime cropping system.</title>
        <authorList>
            <person name="Maluk M."/>
            <person name="Francesc Ferrando Molina F."/>
            <person name="Lopez Del Egido L."/>
            <person name="Lafos M."/>
            <person name="Langarica-Fuentes A."/>
            <person name="Gebre Yohannes G."/>
            <person name="Young M.W."/>
            <person name="Martin P."/>
            <person name="Gantlett R."/>
            <person name="Kenicer G."/>
            <person name="Hawes C."/>
            <person name="Begg G.S."/>
            <person name="Quilliam R.S."/>
            <person name="Squire G.R."/>
            <person name="Poole P.S."/>
            <person name="Young P.W."/>
            <person name="Iannetta P.M."/>
            <person name="James E.K."/>
        </authorList>
    </citation>
    <scope>NUCLEOTIDE SEQUENCE [LARGE SCALE GENOMIC DNA]</scope>
    <source>
        <strain evidence="2 3">JHI2449</strain>
    </source>
</reference>
<feature type="domain" description="Thioredoxin" evidence="1">
    <location>
        <begin position="4"/>
        <end position="152"/>
    </location>
</feature>
<comment type="caution">
    <text evidence="2">The sequence shown here is derived from an EMBL/GenBank/DDBJ whole genome shotgun (WGS) entry which is preliminary data.</text>
</comment>
<gene>
    <name evidence="2" type="ORF">GR206_18070</name>
</gene>
<evidence type="ECO:0000259" key="1">
    <source>
        <dbReference type="PROSITE" id="PS51352"/>
    </source>
</evidence>
<dbReference type="InterPro" id="IPR013766">
    <property type="entry name" value="Thioredoxin_domain"/>
</dbReference>
<protein>
    <submittedName>
        <fullName evidence="2">Redoxin domain-containing protein</fullName>
    </submittedName>
</protein>
<dbReference type="PANTHER" id="PTHR42852:SF13">
    <property type="entry name" value="PROTEIN DIPZ"/>
    <property type="match status" value="1"/>
</dbReference>
<accession>A0A6N9ZHL6</accession>
<dbReference type="Gene3D" id="3.40.30.10">
    <property type="entry name" value="Glutaredoxin"/>
    <property type="match status" value="1"/>
</dbReference>
<dbReference type="GO" id="GO:0016491">
    <property type="term" value="F:oxidoreductase activity"/>
    <property type="evidence" value="ECO:0007669"/>
    <property type="project" value="InterPro"/>
</dbReference>
<dbReference type="RefSeq" id="WP_163879776.1">
    <property type="nucleotide sequence ID" value="NZ_WUEP01000013.1"/>
</dbReference>
<dbReference type="InterPro" id="IPR050553">
    <property type="entry name" value="Thioredoxin_ResA/DsbE_sf"/>
</dbReference>
<dbReference type="PANTHER" id="PTHR42852">
    <property type="entry name" value="THIOL:DISULFIDE INTERCHANGE PROTEIN DSBE"/>
    <property type="match status" value="1"/>
</dbReference>
<sequence length="152" mass="16963">MPDLKVGDLAPSINDLEWVRGESLEAFQRGKVYIIAFMTTTCPACAREMPRLRQLQKKYRDVGLDVIGVVLLERDSTAAETRADVHAWLNRTCQNLNFGIGVDLTGQKYRLWMEPSHSTEVPTLFIVDRDGNVAAIDPTGLDYVVPKVLDGS</sequence>
<dbReference type="InterPro" id="IPR000866">
    <property type="entry name" value="AhpC/TSA"/>
</dbReference>
<evidence type="ECO:0000313" key="3">
    <source>
        <dbReference type="Proteomes" id="UP000468864"/>
    </source>
</evidence>
<dbReference type="PROSITE" id="PS51352">
    <property type="entry name" value="THIOREDOXIN_2"/>
    <property type="match status" value="1"/>
</dbReference>
<evidence type="ECO:0000313" key="2">
    <source>
        <dbReference type="EMBL" id="NEH92923.1"/>
    </source>
</evidence>
<proteinExistence type="predicted"/>
<dbReference type="Proteomes" id="UP000468864">
    <property type="component" value="Unassembled WGS sequence"/>
</dbReference>
<name>A0A6N9ZHL6_9HYPH</name>
<organism evidence="2 3">
    <name type="scientific">Rhizobium laguerreae</name>
    <dbReference type="NCBI Taxonomy" id="1076926"/>
    <lineage>
        <taxon>Bacteria</taxon>
        <taxon>Pseudomonadati</taxon>
        <taxon>Pseudomonadota</taxon>
        <taxon>Alphaproteobacteria</taxon>
        <taxon>Hyphomicrobiales</taxon>
        <taxon>Rhizobiaceae</taxon>
        <taxon>Rhizobium/Agrobacterium group</taxon>
        <taxon>Rhizobium</taxon>
    </lineage>
</organism>